<dbReference type="GO" id="GO:0016020">
    <property type="term" value="C:membrane"/>
    <property type="evidence" value="ECO:0007669"/>
    <property type="project" value="UniProtKB-SubCell"/>
</dbReference>
<evidence type="ECO:0000259" key="8">
    <source>
        <dbReference type="Pfam" id="PF20684"/>
    </source>
</evidence>
<dbReference type="InParanoid" id="A0A7C8N429"/>
<evidence type="ECO:0000256" key="2">
    <source>
        <dbReference type="ARBA" id="ARBA00022692"/>
    </source>
</evidence>
<feature type="transmembrane region" description="Helical" evidence="7">
    <location>
        <begin position="217"/>
        <end position="235"/>
    </location>
</feature>
<reference evidence="9 10" key="1">
    <citation type="submission" date="2019-12" db="EMBL/GenBank/DDBJ databases">
        <title>Draft genome sequence of the ascomycete Xylaria multiplex DSM 110363.</title>
        <authorList>
            <person name="Buettner E."/>
            <person name="Kellner H."/>
        </authorList>
    </citation>
    <scope>NUCLEOTIDE SEQUENCE [LARGE SCALE GENOMIC DNA]</scope>
    <source>
        <strain evidence="9 10">DSM 110363</strain>
    </source>
</reference>
<keyword evidence="3 7" id="KW-1133">Transmembrane helix</keyword>
<feature type="transmembrane region" description="Helical" evidence="7">
    <location>
        <begin position="255"/>
        <end position="277"/>
    </location>
</feature>
<dbReference type="InterPro" id="IPR052337">
    <property type="entry name" value="SAT4-like"/>
</dbReference>
<dbReference type="AlphaFoldDB" id="A0A7C8N429"/>
<dbReference type="Proteomes" id="UP000481858">
    <property type="component" value="Unassembled WGS sequence"/>
</dbReference>
<evidence type="ECO:0000256" key="4">
    <source>
        <dbReference type="ARBA" id="ARBA00023136"/>
    </source>
</evidence>
<evidence type="ECO:0000256" key="5">
    <source>
        <dbReference type="ARBA" id="ARBA00038359"/>
    </source>
</evidence>
<evidence type="ECO:0000313" key="9">
    <source>
        <dbReference type="EMBL" id="KAF2967836.1"/>
    </source>
</evidence>
<evidence type="ECO:0000256" key="7">
    <source>
        <dbReference type="SAM" id="Phobius"/>
    </source>
</evidence>
<dbReference type="InterPro" id="IPR049326">
    <property type="entry name" value="Rhodopsin_dom_fungi"/>
</dbReference>
<evidence type="ECO:0000256" key="1">
    <source>
        <dbReference type="ARBA" id="ARBA00004141"/>
    </source>
</evidence>
<dbReference type="PANTHER" id="PTHR33048">
    <property type="entry name" value="PTH11-LIKE INTEGRAL MEMBRANE PROTEIN (AFU_ORTHOLOGUE AFUA_5G11245)"/>
    <property type="match status" value="1"/>
</dbReference>
<dbReference type="EMBL" id="WUBL01000061">
    <property type="protein sequence ID" value="KAF2967836.1"/>
    <property type="molecule type" value="Genomic_DNA"/>
</dbReference>
<keyword evidence="2 7" id="KW-0812">Transmembrane</keyword>
<keyword evidence="4 7" id="KW-0472">Membrane</keyword>
<name>A0A7C8N429_9PEZI</name>
<keyword evidence="10" id="KW-1185">Reference proteome</keyword>
<feature type="transmembrane region" description="Helical" evidence="7">
    <location>
        <begin position="99"/>
        <end position="124"/>
    </location>
</feature>
<feature type="region of interest" description="Disordered" evidence="6">
    <location>
        <begin position="326"/>
        <end position="350"/>
    </location>
</feature>
<feature type="transmembrane region" description="Helical" evidence="7">
    <location>
        <begin position="183"/>
        <end position="205"/>
    </location>
</feature>
<accession>A0A7C8N429</accession>
<feature type="transmembrane region" description="Helical" evidence="7">
    <location>
        <begin position="136"/>
        <end position="156"/>
    </location>
</feature>
<feature type="transmembrane region" description="Helical" evidence="7">
    <location>
        <begin position="20"/>
        <end position="38"/>
    </location>
</feature>
<gene>
    <name evidence="9" type="ORF">GQX73_g5765</name>
</gene>
<evidence type="ECO:0000313" key="10">
    <source>
        <dbReference type="Proteomes" id="UP000481858"/>
    </source>
</evidence>
<sequence length="360" mass="40122">MASQYLAKEPIVSLETFQGLLWGGFALCVIAFGCRAHIRILCHRRFLIDDWLMLASLLVFLGNPILAQLSLSSVYTVATVQAGQLIPGPDFPYTVQKNLHALGVFFILCYIGIWLIKLGFLVFFYRLGSKITKFLVLWWIFLFVTVASLAVILGTGRFSCFFGSVEYITTVCASTGAERDKAIFKLSVALDVISDALILAFPLSILWGTKITLRKKYVLSAVFSLVLLTIAVTIVRTSAYGGADETVASVPWVWFWLSVEWVVSFITACVVSFRALFVQKERIAGHAKEREMAARHAPKGSGFRKRAKLLHENLVETLRTLEMEESSELSVLPMPDASASSPKPNRRPINGYDEHLLIVM</sequence>
<comment type="subcellular location">
    <subcellularLocation>
        <location evidence="1">Membrane</location>
        <topology evidence="1">Multi-pass membrane protein</topology>
    </subcellularLocation>
</comment>
<dbReference type="PANTHER" id="PTHR33048:SF47">
    <property type="entry name" value="INTEGRAL MEMBRANE PROTEIN-RELATED"/>
    <property type="match status" value="1"/>
</dbReference>
<feature type="transmembrane region" description="Helical" evidence="7">
    <location>
        <begin position="50"/>
        <end position="71"/>
    </location>
</feature>
<evidence type="ECO:0000256" key="3">
    <source>
        <dbReference type="ARBA" id="ARBA00022989"/>
    </source>
</evidence>
<proteinExistence type="inferred from homology"/>
<dbReference type="OrthoDB" id="444631at2759"/>
<evidence type="ECO:0000256" key="6">
    <source>
        <dbReference type="SAM" id="MobiDB-lite"/>
    </source>
</evidence>
<protein>
    <recommendedName>
        <fullName evidence="8">Rhodopsin domain-containing protein</fullName>
    </recommendedName>
</protein>
<organism evidence="9 10">
    <name type="scientific">Xylaria multiplex</name>
    <dbReference type="NCBI Taxonomy" id="323545"/>
    <lineage>
        <taxon>Eukaryota</taxon>
        <taxon>Fungi</taxon>
        <taxon>Dikarya</taxon>
        <taxon>Ascomycota</taxon>
        <taxon>Pezizomycotina</taxon>
        <taxon>Sordariomycetes</taxon>
        <taxon>Xylariomycetidae</taxon>
        <taxon>Xylariales</taxon>
        <taxon>Xylariaceae</taxon>
        <taxon>Xylaria</taxon>
    </lineage>
</organism>
<feature type="domain" description="Rhodopsin" evidence="8">
    <location>
        <begin position="35"/>
        <end position="278"/>
    </location>
</feature>
<comment type="caution">
    <text evidence="9">The sequence shown here is derived from an EMBL/GenBank/DDBJ whole genome shotgun (WGS) entry which is preliminary data.</text>
</comment>
<dbReference type="Pfam" id="PF20684">
    <property type="entry name" value="Fung_rhodopsin"/>
    <property type="match status" value="1"/>
</dbReference>
<comment type="similarity">
    <text evidence="5">Belongs to the SAT4 family.</text>
</comment>